<accession>A0AA37V121</accession>
<organism evidence="1 2">
    <name type="scientific">Roseisolibacter agri</name>
    <dbReference type="NCBI Taxonomy" id="2014610"/>
    <lineage>
        <taxon>Bacteria</taxon>
        <taxon>Pseudomonadati</taxon>
        <taxon>Gemmatimonadota</taxon>
        <taxon>Gemmatimonadia</taxon>
        <taxon>Gemmatimonadales</taxon>
        <taxon>Gemmatimonadaceae</taxon>
        <taxon>Roseisolibacter</taxon>
    </lineage>
</organism>
<protein>
    <submittedName>
        <fullName evidence="1">Uncharacterized protein</fullName>
    </submittedName>
</protein>
<dbReference type="AlphaFoldDB" id="A0AA37V121"/>
<gene>
    <name evidence="1" type="ORF">rosag_20080</name>
</gene>
<proteinExistence type="predicted"/>
<name>A0AA37V121_9BACT</name>
<evidence type="ECO:0000313" key="2">
    <source>
        <dbReference type="Proteomes" id="UP001161325"/>
    </source>
</evidence>
<evidence type="ECO:0000313" key="1">
    <source>
        <dbReference type="EMBL" id="GLC25495.1"/>
    </source>
</evidence>
<comment type="caution">
    <text evidence="1">The sequence shown here is derived from an EMBL/GenBank/DDBJ whole genome shotgun (WGS) entry which is preliminary data.</text>
</comment>
<keyword evidence="2" id="KW-1185">Reference proteome</keyword>
<dbReference type="Proteomes" id="UP001161325">
    <property type="component" value="Unassembled WGS sequence"/>
</dbReference>
<dbReference type="RefSeq" id="WP_284349951.1">
    <property type="nucleotide sequence ID" value="NZ_BRXS01000003.1"/>
</dbReference>
<reference evidence="1" key="1">
    <citation type="submission" date="2022-08" db="EMBL/GenBank/DDBJ databases">
        <title>Draft genome sequencing of Roseisolibacter agri AW1220.</title>
        <authorList>
            <person name="Tobiishi Y."/>
            <person name="Tonouchi A."/>
        </authorList>
    </citation>
    <scope>NUCLEOTIDE SEQUENCE</scope>
    <source>
        <strain evidence="1">AW1220</strain>
    </source>
</reference>
<dbReference type="EMBL" id="BRXS01000003">
    <property type="protein sequence ID" value="GLC25495.1"/>
    <property type="molecule type" value="Genomic_DNA"/>
</dbReference>
<sequence length="315" mass="33828">MLPPFARLLAVVFDASRRTAPHIWLGAAVALTVAAAPAPAHAQLLKRIKQAATEKAAEAAGRKVLGGDSASAPAAADAPAARGTSSAAASASARSSGPAKLEITGERVALFLTAMEPALDAARERDAYLAAKAKRQQYDKCVGDVQVKNAQAMARGEDVPTPTKAQQAEMDRIADRGTVIVNEMMAAQQKNDTAKIRVLVEESERNLFRMTLLATPAIGRTCGTTPPPKAVEPDEARMKEKSRPRKVDGMSATQFGRMRERIAMYLVAPEKGNDLTPEEKSAIDARRADFAPFVKAWKDGSLEWSYWGDVFSAWK</sequence>